<name>W7QTN4_9ALTE</name>
<dbReference type="eggNOG" id="ENOG502ZHWV">
    <property type="taxonomic scope" value="Bacteria"/>
</dbReference>
<gene>
    <name evidence="1" type="ORF">DS2_05105</name>
</gene>
<organism evidence="1 2">
    <name type="scientific">Catenovulum agarivorans DS-2</name>
    <dbReference type="NCBI Taxonomy" id="1328313"/>
    <lineage>
        <taxon>Bacteria</taxon>
        <taxon>Pseudomonadati</taxon>
        <taxon>Pseudomonadota</taxon>
        <taxon>Gammaproteobacteria</taxon>
        <taxon>Alteromonadales</taxon>
        <taxon>Alteromonadaceae</taxon>
        <taxon>Catenovulum</taxon>
    </lineage>
</organism>
<reference evidence="1 2" key="1">
    <citation type="journal article" date="2014" name="Genome Announc.">
        <title>Draft Genome Sequence of the Agar-Degrading Bacterium Catenovulum sp. Strain DS-2, Isolated from Intestines of Haliotis diversicolor.</title>
        <authorList>
            <person name="Shan D."/>
            <person name="Li X."/>
            <person name="Gu Z."/>
            <person name="Wei G."/>
            <person name="Gao Z."/>
            <person name="Shao Z."/>
        </authorList>
    </citation>
    <scope>NUCLEOTIDE SEQUENCE [LARGE SCALE GENOMIC DNA]</scope>
    <source>
        <strain evidence="1 2">DS-2</strain>
    </source>
</reference>
<comment type="caution">
    <text evidence="1">The sequence shown here is derived from an EMBL/GenBank/DDBJ whole genome shotgun (WGS) entry which is preliminary data.</text>
</comment>
<dbReference type="RefSeq" id="WP_035013570.1">
    <property type="nucleotide sequence ID" value="NZ_ARZY01000006.1"/>
</dbReference>
<accession>W7QTN4</accession>
<dbReference type="AlphaFoldDB" id="W7QTN4"/>
<dbReference type="STRING" id="1328313.DS2_05105"/>
<dbReference type="EMBL" id="ARZY01000006">
    <property type="protein sequence ID" value="EWH11208.1"/>
    <property type="molecule type" value="Genomic_DNA"/>
</dbReference>
<evidence type="ECO:0000313" key="2">
    <source>
        <dbReference type="Proteomes" id="UP000019276"/>
    </source>
</evidence>
<sequence length="155" mass="17505">MRPRPKNLSQILAEKWPEQHKKNIKPEYTSEISKELALNLPNTLRKCIKVVQFERGILTVSLPNASYQMQYNACRSQLISQLRVKYPNLISIKCQVDPNMSTSSNLVKENSASYSTSANKAAKTLSDKAKQDLTATMQDLPENIQAALSRLINLK</sequence>
<protein>
    <recommendedName>
        <fullName evidence="3">DUF721 domain-containing protein</fullName>
    </recommendedName>
</protein>
<dbReference type="Proteomes" id="UP000019276">
    <property type="component" value="Unassembled WGS sequence"/>
</dbReference>
<keyword evidence="2" id="KW-1185">Reference proteome</keyword>
<dbReference type="OrthoDB" id="6386152at2"/>
<proteinExistence type="predicted"/>
<evidence type="ECO:0000313" key="1">
    <source>
        <dbReference type="EMBL" id="EWH11208.1"/>
    </source>
</evidence>
<evidence type="ECO:0008006" key="3">
    <source>
        <dbReference type="Google" id="ProtNLM"/>
    </source>
</evidence>